<feature type="region of interest" description="Disordered" evidence="1">
    <location>
        <begin position="171"/>
        <end position="211"/>
    </location>
</feature>
<evidence type="ECO:0000313" key="2">
    <source>
        <dbReference type="EMBL" id="SVA68280.1"/>
    </source>
</evidence>
<dbReference type="SUPFAM" id="SSF140990">
    <property type="entry name" value="FtsH protease domain-like"/>
    <property type="match status" value="1"/>
</dbReference>
<dbReference type="GO" id="GO:0005524">
    <property type="term" value="F:ATP binding"/>
    <property type="evidence" value="ECO:0007669"/>
    <property type="project" value="InterPro"/>
</dbReference>
<gene>
    <name evidence="2" type="ORF">METZ01_LOCUS121134</name>
</gene>
<dbReference type="GO" id="GO:0004222">
    <property type="term" value="F:metalloendopeptidase activity"/>
    <property type="evidence" value="ECO:0007669"/>
    <property type="project" value="InterPro"/>
</dbReference>
<evidence type="ECO:0000256" key="1">
    <source>
        <dbReference type="SAM" id="MobiDB-lite"/>
    </source>
</evidence>
<evidence type="ECO:0008006" key="3">
    <source>
        <dbReference type="Google" id="ProtNLM"/>
    </source>
</evidence>
<feature type="non-terminal residue" evidence="2">
    <location>
        <position position="1"/>
    </location>
</feature>
<protein>
    <recommendedName>
        <fullName evidence="3">Peptidase M41 domain-containing protein</fullName>
    </recommendedName>
</protein>
<dbReference type="EMBL" id="UINC01016392">
    <property type="protein sequence ID" value="SVA68280.1"/>
    <property type="molecule type" value="Genomic_DNA"/>
</dbReference>
<dbReference type="AlphaFoldDB" id="A0A381XUF7"/>
<accession>A0A381XUF7</accession>
<dbReference type="GO" id="GO:0004176">
    <property type="term" value="F:ATP-dependent peptidase activity"/>
    <property type="evidence" value="ECO:0007669"/>
    <property type="project" value="InterPro"/>
</dbReference>
<organism evidence="2">
    <name type="scientific">marine metagenome</name>
    <dbReference type="NCBI Taxonomy" id="408172"/>
    <lineage>
        <taxon>unclassified sequences</taxon>
        <taxon>metagenomes</taxon>
        <taxon>ecological metagenomes</taxon>
    </lineage>
</organism>
<sequence>VAYHEAGHAIVARSLGVRVDYLSIRPDAARRAAGYVIARYSSRLLVAIAEGWLKRHSDGPEDSQGWHATNPDLEGEVEARLQIALAGAVAEEIKVGQWFPDGARSDLRNFHTCVQGFYSKGEGFVPGSTMVAFRACHWRKCQVLLGRVEVWAWVERVVAAALKRGVLTGDEIDALRPPDPPGRKRGAMVPSPWSDGSEVEVVAPRPLASAA</sequence>
<name>A0A381XUF7_9ZZZZ</name>
<dbReference type="Gene3D" id="1.20.58.760">
    <property type="entry name" value="Peptidase M41"/>
    <property type="match status" value="1"/>
</dbReference>
<reference evidence="2" key="1">
    <citation type="submission" date="2018-05" db="EMBL/GenBank/DDBJ databases">
        <authorList>
            <person name="Lanie J.A."/>
            <person name="Ng W.-L."/>
            <person name="Kazmierczak K.M."/>
            <person name="Andrzejewski T.M."/>
            <person name="Davidsen T.M."/>
            <person name="Wayne K.J."/>
            <person name="Tettelin H."/>
            <person name="Glass J.I."/>
            <person name="Rusch D."/>
            <person name="Podicherti R."/>
            <person name="Tsui H.-C.T."/>
            <person name="Winkler M.E."/>
        </authorList>
    </citation>
    <scope>NUCLEOTIDE SEQUENCE</scope>
</reference>
<proteinExistence type="predicted"/>
<dbReference type="InterPro" id="IPR037219">
    <property type="entry name" value="Peptidase_M41-like"/>
</dbReference>
<dbReference type="GO" id="GO:0006508">
    <property type="term" value="P:proteolysis"/>
    <property type="evidence" value="ECO:0007669"/>
    <property type="project" value="InterPro"/>
</dbReference>